<name>I3ZDM2_TERRK</name>
<proteinExistence type="predicted"/>
<reference evidence="2 3" key="1">
    <citation type="submission" date="2012-06" db="EMBL/GenBank/DDBJ databases">
        <title>Complete genome of Terriglobus roseus DSM 18391.</title>
        <authorList>
            <consortium name="US DOE Joint Genome Institute (JGI-PGF)"/>
            <person name="Lucas S."/>
            <person name="Copeland A."/>
            <person name="Lapidus A."/>
            <person name="Glavina del Rio T."/>
            <person name="Dalin E."/>
            <person name="Tice H."/>
            <person name="Bruce D."/>
            <person name="Goodwin L."/>
            <person name="Pitluck S."/>
            <person name="Peters L."/>
            <person name="Mikhailova N."/>
            <person name="Munk A.C.C."/>
            <person name="Kyrpides N."/>
            <person name="Mavromatis K."/>
            <person name="Ivanova N."/>
            <person name="Brettin T."/>
            <person name="Detter J.C."/>
            <person name="Han C."/>
            <person name="Larimer F."/>
            <person name="Land M."/>
            <person name="Hauser L."/>
            <person name="Markowitz V."/>
            <person name="Cheng J.-F."/>
            <person name="Hugenholtz P."/>
            <person name="Woyke T."/>
            <person name="Wu D."/>
            <person name="Brambilla E."/>
            <person name="Klenk H.-P."/>
            <person name="Eisen J.A."/>
        </authorList>
    </citation>
    <scope>NUCLEOTIDE SEQUENCE [LARGE SCALE GENOMIC DNA]</scope>
    <source>
        <strain evidence="3">DSM 18391 / NRRL B-41598 / KBS 63</strain>
    </source>
</reference>
<dbReference type="RefSeq" id="WP_014784909.1">
    <property type="nucleotide sequence ID" value="NC_018014.1"/>
</dbReference>
<keyword evidence="1" id="KW-1133">Transmembrane helix</keyword>
<accession>I3ZDM2</accession>
<dbReference type="STRING" id="926566.Terro_1019"/>
<dbReference type="KEGG" id="trs:Terro_1019"/>
<keyword evidence="3" id="KW-1185">Reference proteome</keyword>
<sequence length="58" mass="6432">MTSPLHSRFRMIVAMLCGIGCLMAAAFRLQTPLAQTAVVLFGVCWFLQAYWIGVKVRG</sequence>
<dbReference type="OrthoDB" id="9977167at2"/>
<feature type="transmembrane region" description="Helical" evidence="1">
    <location>
        <begin position="33"/>
        <end position="52"/>
    </location>
</feature>
<evidence type="ECO:0000313" key="3">
    <source>
        <dbReference type="Proteomes" id="UP000006056"/>
    </source>
</evidence>
<evidence type="ECO:0000313" key="2">
    <source>
        <dbReference type="EMBL" id="AFL87340.1"/>
    </source>
</evidence>
<dbReference type="HOGENOM" id="CLU_2977743_0_0_0"/>
<dbReference type="Proteomes" id="UP000006056">
    <property type="component" value="Chromosome"/>
</dbReference>
<evidence type="ECO:0000256" key="1">
    <source>
        <dbReference type="SAM" id="Phobius"/>
    </source>
</evidence>
<keyword evidence="1" id="KW-0472">Membrane</keyword>
<dbReference type="AlphaFoldDB" id="I3ZDM2"/>
<gene>
    <name evidence="2" type="ordered locus">Terro_1019</name>
</gene>
<organism evidence="2 3">
    <name type="scientific">Terriglobus roseus (strain DSM 18391 / NRRL B-41598 / KBS 63)</name>
    <dbReference type="NCBI Taxonomy" id="926566"/>
    <lineage>
        <taxon>Bacteria</taxon>
        <taxon>Pseudomonadati</taxon>
        <taxon>Acidobacteriota</taxon>
        <taxon>Terriglobia</taxon>
        <taxon>Terriglobales</taxon>
        <taxon>Acidobacteriaceae</taxon>
        <taxon>Terriglobus</taxon>
    </lineage>
</organism>
<feature type="transmembrane region" description="Helical" evidence="1">
    <location>
        <begin position="9"/>
        <end position="27"/>
    </location>
</feature>
<keyword evidence="1" id="KW-0812">Transmembrane</keyword>
<dbReference type="EMBL" id="CP003379">
    <property type="protein sequence ID" value="AFL87340.1"/>
    <property type="molecule type" value="Genomic_DNA"/>
</dbReference>
<protein>
    <submittedName>
        <fullName evidence="2">Uncharacterized protein</fullName>
    </submittedName>
</protein>